<proteinExistence type="predicted"/>
<dbReference type="EMBL" id="JBBXMP010000267">
    <property type="protein sequence ID" value="KAL0058884.1"/>
    <property type="molecule type" value="Genomic_DNA"/>
</dbReference>
<accession>A0ABR2ZD19</accession>
<name>A0ABR2ZD19_9AGAR</name>
<dbReference type="Proteomes" id="UP001437256">
    <property type="component" value="Unassembled WGS sequence"/>
</dbReference>
<evidence type="ECO:0008006" key="4">
    <source>
        <dbReference type="Google" id="ProtNLM"/>
    </source>
</evidence>
<keyword evidence="1" id="KW-0175">Coiled coil</keyword>
<organism evidence="2 3">
    <name type="scientific">Marasmius tenuissimus</name>
    <dbReference type="NCBI Taxonomy" id="585030"/>
    <lineage>
        <taxon>Eukaryota</taxon>
        <taxon>Fungi</taxon>
        <taxon>Dikarya</taxon>
        <taxon>Basidiomycota</taxon>
        <taxon>Agaricomycotina</taxon>
        <taxon>Agaricomycetes</taxon>
        <taxon>Agaricomycetidae</taxon>
        <taxon>Agaricales</taxon>
        <taxon>Marasmiineae</taxon>
        <taxon>Marasmiaceae</taxon>
        <taxon>Marasmius</taxon>
    </lineage>
</organism>
<keyword evidence="3" id="KW-1185">Reference proteome</keyword>
<comment type="caution">
    <text evidence="2">The sequence shown here is derived from an EMBL/GenBank/DDBJ whole genome shotgun (WGS) entry which is preliminary data.</text>
</comment>
<sequence length="608" mass="69731">MLGDLPDSPFAAVLDTNHIPSPGEVIQMKSFIWDSSNRLMELKEEISRLEAEHGRLQTFVDKHNAVLSPLRRFSAELMIEIFTHCLPVGFQTRDIMQAPLLLTRVCRSWRTIASETPKLWDAIHINLPVPLKESDQPPYNKLLRSRRDGLAMWLDRAVPMPINISVSMPAPRTGTVIWNARTPFNLNRTFYCEIGNLVSRHSRRWKSMILTHVPDNIMDSFISHLSPGSIPLLESITITALPADLERPQMLLVHLLDIATIGQLRRLRIDCIPESIFDLKSRHWSALTHLHVLGPIKDTLPSILIQRFAKIFPSLTECALTFGQRVGSSVVPNPYTDPPTSWRSLRILRLFVNRSHFPLRVSHRHEVAITIKEIRDVFGAILAPSLTELSVRHNVDSSPAEVRHLDRQVETPFHDFLIQSGCASTLTHLDVNLLLRGDVLLRSLELLPLLKSLTVTHERPVIERRLEHFGQWGMNYNDEVEATPSRRTSLAQRFFHELIPGFRQYSVRVICPRLEEIEILDCSPDVVNDVLQLARLRARHLDVNMQFTPLRSLKVDFGTQLQKDAFDSPVVRYELDRLRASGMHVEWTWVEPEVPIIDRPTDSMPDLW</sequence>
<feature type="coiled-coil region" evidence="1">
    <location>
        <begin position="32"/>
        <end position="59"/>
    </location>
</feature>
<gene>
    <name evidence="2" type="ORF">AAF712_014422</name>
</gene>
<reference evidence="2 3" key="1">
    <citation type="submission" date="2024-05" db="EMBL/GenBank/DDBJ databases">
        <title>A draft genome resource for the thread blight pathogen Marasmius tenuissimus strain MS-2.</title>
        <authorList>
            <person name="Yulfo-Soto G.E."/>
            <person name="Baruah I.K."/>
            <person name="Amoako-Attah I."/>
            <person name="Bukari Y."/>
            <person name="Meinhardt L.W."/>
            <person name="Bailey B.A."/>
            <person name="Cohen S.P."/>
        </authorList>
    </citation>
    <scope>NUCLEOTIDE SEQUENCE [LARGE SCALE GENOMIC DNA]</scope>
    <source>
        <strain evidence="2 3">MS-2</strain>
    </source>
</reference>
<evidence type="ECO:0000313" key="3">
    <source>
        <dbReference type="Proteomes" id="UP001437256"/>
    </source>
</evidence>
<dbReference type="Gene3D" id="1.20.1280.50">
    <property type="match status" value="1"/>
</dbReference>
<evidence type="ECO:0000256" key="1">
    <source>
        <dbReference type="SAM" id="Coils"/>
    </source>
</evidence>
<evidence type="ECO:0000313" key="2">
    <source>
        <dbReference type="EMBL" id="KAL0058884.1"/>
    </source>
</evidence>
<protein>
    <recommendedName>
        <fullName evidence="4">F-box domain-containing protein</fullName>
    </recommendedName>
</protein>